<gene>
    <name evidence="1" type="ORF">AVEN_152511_1</name>
</gene>
<organism evidence="1 2">
    <name type="scientific">Araneus ventricosus</name>
    <name type="common">Orbweaver spider</name>
    <name type="synonym">Epeira ventricosa</name>
    <dbReference type="NCBI Taxonomy" id="182803"/>
    <lineage>
        <taxon>Eukaryota</taxon>
        <taxon>Metazoa</taxon>
        <taxon>Ecdysozoa</taxon>
        <taxon>Arthropoda</taxon>
        <taxon>Chelicerata</taxon>
        <taxon>Arachnida</taxon>
        <taxon>Araneae</taxon>
        <taxon>Araneomorphae</taxon>
        <taxon>Entelegynae</taxon>
        <taxon>Araneoidea</taxon>
        <taxon>Araneidae</taxon>
        <taxon>Araneus</taxon>
    </lineage>
</organism>
<keyword evidence="2" id="KW-1185">Reference proteome</keyword>
<comment type="caution">
    <text evidence="1">The sequence shown here is derived from an EMBL/GenBank/DDBJ whole genome shotgun (WGS) entry which is preliminary data.</text>
</comment>
<evidence type="ECO:0000313" key="2">
    <source>
        <dbReference type="Proteomes" id="UP000499080"/>
    </source>
</evidence>
<protein>
    <submittedName>
        <fullName evidence="1">Uncharacterized protein</fullName>
    </submittedName>
</protein>
<dbReference type="EMBL" id="BGPR01048667">
    <property type="protein sequence ID" value="GBO25695.1"/>
    <property type="molecule type" value="Genomic_DNA"/>
</dbReference>
<dbReference type="AlphaFoldDB" id="A0A4Y2VKA7"/>
<sequence length="68" mass="7919">KFETLLPPSSQKLQSIFIERHPFSQSAIFTPHFILTDLVRGISTWFQIDPSLGNSDRTTNYRRAPWLN</sequence>
<reference evidence="1 2" key="1">
    <citation type="journal article" date="2019" name="Sci. Rep.">
        <title>Orb-weaving spider Araneus ventricosus genome elucidates the spidroin gene catalogue.</title>
        <authorList>
            <person name="Kono N."/>
            <person name="Nakamura H."/>
            <person name="Ohtoshi R."/>
            <person name="Moran D.A.P."/>
            <person name="Shinohara A."/>
            <person name="Yoshida Y."/>
            <person name="Fujiwara M."/>
            <person name="Mori M."/>
            <person name="Tomita M."/>
            <person name="Arakawa K."/>
        </authorList>
    </citation>
    <scope>NUCLEOTIDE SEQUENCE [LARGE SCALE GENOMIC DNA]</scope>
</reference>
<name>A0A4Y2VKA7_ARAVE</name>
<accession>A0A4Y2VKA7</accession>
<feature type="non-terminal residue" evidence="1">
    <location>
        <position position="1"/>
    </location>
</feature>
<dbReference type="Proteomes" id="UP000499080">
    <property type="component" value="Unassembled WGS sequence"/>
</dbReference>
<evidence type="ECO:0000313" key="1">
    <source>
        <dbReference type="EMBL" id="GBO25695.1"/>
    </source>
</evidence>
<proteinExistence type="predicted"/>